<comment type="caution">
    <text evidence="3">The sequence shown here is derived from an EMBL/GenBank/DDBJ whole genome shotgun (WGS) entry which is preliminary data.</text>
</comment>
<dbReference type="AlphaFoldDB" id="A0A5C8I362"/>
<protein>
    <submittedName>
        <fullName evidence="3">NAD(P)-binding protein</fullName>
    </submittedName>
</protein>
<dbReference type="InterPro" id="IPR002938">
    <property type="entry name" value="FAD-bd"/>
</dbReference>
<dbReference type="CDD" id="cd00377">
    <property type="entry name" value="ICL_PEPM"/>
    <property type="match status" value="1"/>
</dbReference>
<sequence>MSTMHSETVTPPHSAVIIVGMGPTGMVAALSLAQRGVEVTVLEAGSTLSAEDRASTFHPSSLEILHALGVGEKLHTLGLVAPHFQYRDRSGGVLADLDLNVLSDDTAFPYRLQSEQSNLTGIIRERLSDLPNVRLLFSSPVERTELATDGVRVFLEGAGREPSLTADWLIAADGARSRVRKSLGIAFEGTTLPERFLVASTTHEFADDIDDLAYVSYISDPVDWGVLLRTPRHWRVLMPVRAEMTDDDACAPEEVERRLQKVWPTDEPYPLDHVGIYTVQQRVAATMATGRVLLAGDAAHVNNPLGGMGMNSGIHDARAAADCIVAAIDGADAALVARAYDDARRHAANHHVQKDTKRNYRDMSERDAEARHRRTADLASMTDDRELTRAYLMKTSMLASLTTSEERLKAGLRAARRGPVQPAGRRLAALLTAGPVVAPGAHDALSARMLGEAGFAAGFISGAGVSATVLGEADLGHVGRLDMVEQISRLTDSCTTAFIADGDGGFGGPLQVSRTVRAYESAGAAAITLEDQREPKGGSAGGTREVIPLDEMSAKIRAAVDARCDLLIIARSDALGAENFAGVLRRAEAYAAAGADLLFVEGRLDAQQLQTLHRRTGLKLVVNLTQSEGEELRSMDLEELRRAGVGIILHPVAALLAAARAARSTYRAIAETQLPDPQLLLTWRELTDLVGLPLSVEAGRRYAVTA</sequence>
<feature type="region of interest" description="Disordered" evidence="1">
    <location>
        <begin position="347"/>
        <end position="374"/>
    </location>
</feature>
<dbReference type="GO" id="GO:0071949">
    <property type="term" value="F:FAD binding"/>
    <property type="evidence" value="ECO:0007669"/>
    <property type="project" value="InterPro"/>
</dbReference>
<evidence type="ECO:0000313" key="3">
    <source>
        <dbReference type="EMBL" id="TXK12464.1"/>
    </source>
</evidence>
<dbReference type="SUPFAM" id="SSF51621">
    <property type="entry name" value="Phosphoenolpyruvate/pyruvate domain"/>
    <property type="match status" value="1"/>
</dbReference>
<proteinExistence type="predicted"/>
<dbReference type="PANTHER" id="PTHR42905">
    <property type="entry name" value="PHOSPHOENOLPYRUVATE CARBOXYLASE"/>
    <property type="match status" value="1"/>
</dbReference>
<dbReference type="PANTHER" id="PTHR42905:SF5">
    <property type="entry name" value="CARBOXYVINYL-CARBOXYPHOSPHONATE PHOSPHORYLMUTASE, CHLOROPLASTIC"/>
    <property type="match status" value="1"/>
</dbReference>
<evidence type="ECO:0000256" key="1">
    <source>
        <dbReference type="SAM" id="MobiDB-lite"/>
    </source>
</evidence>
<dbReference type="Gene3D" id="3.30.70.2450">
    <property type="match status" value="1"/>
</dbReference>
<gene>
    <name evidence="3" type="ORF">FVP77_03020</name>
</gene>
<dbReference type="Proteomes" id="UP000321034">
    <property type="component" value="Unassembled WGS sequence"/>
</dbReference>
<dbReference type="OrthoDB" id="4246007at2"/>
<keyword evidence="4" id="KW-1185">Reference proteome</keyword>
<dbReference type="InterPro" id="IPR039556">
    <property type="entry name" value="ICL/PEPM"/>
</dbReference>
<dbReference type="PRINTS" id="PR00420">
    <property type="entry name" value="RNGMNOXGNASE"/>
</dbReference>
<reference evidence="3 4" key="1">
    <citation type="submission" date="2019-08" db="EMBL/GenBank/DDBJ databases">
        <authorList>
            <person name="Dong K."/>
        </authorList>
    </citation>
    <scope>NUCLEOTIDE SEQUENCE [LARGE SCALE GENOMIC DNA]</scope>
    <source>
        <strain evidence="3 4">JCM14558</strain>
    </source>
</reference>
<evidence type="ECO:0000259" key="2">
    <source>
        <dbReference type="Pfam" id="PF01494"/>
    </source>
</evidence>
<name>A0A5C8I362_9MICO</name>
<feature type="domain" description="FAD-binding" evidence="2">
    <location>
        <begin position="15"/>
        <end position="353"/>
    </location>
</feature>
<dbReference type="Pfam" id="PF13714">
    <property type="entry name" value="PEP_mutase"/>
    <property type="match status" value="1"/>
</dbReference>
<feature type="compositionally biased region" description="Basic and acidic residues" evidence="1">
    <location>
        <begin position="352"/>
        <end position="370"/>
    </location>
</feature>
<dbReference type="InterPro" id="IPR015813">
    <property type="entry name" value="Pyrv/PenolPyrv_kinase-like_dom"/>
</dbReference>
<dbReference type="SUPFAM" id="SSF51905">
    <property type="entry name" value="FAD/NAD(P)-binding domain"/>
    <property type="match status" value="1"/>
</dbReference>
<dbReference type="Gene3D" id="3.20.20.60">
    <property type="entry name" value="Phosphoenolpyruvate-binding domains"/>
    <property type="match status" value="1"/>
</dbReference>
<dbReference type="EMBL" id="VRSV01000001">
    <property type="protein sequence ID" value="TXK12464.1"/>
    <property type="molecule type" value="Genomic_DNA"/>
</dbReference>
<accession>A0A5C8I362</accession>
<dbReference type="GO" id="GO:0016833">
    <property type="term" value="F:oxo-acid-lyase activity"/>
    <property type="evidence" value="ECO:0007669"/>
    <property type="project" value="UniProtKB-ARBA"/>
</dbReference>
<dbReference type="Gene3D" id="3.50.50.60">
    <property type="entry name" value="FAD/NAD(P)-binding domain"/>
    <property type="match status" value="1"/>
</dbReference>
<dbReference type="InterPro" id="IPR040442">
    <property type="entry name" value="Pyrv_kinase-like_dom_sf"/>
</dbReference>
<dbReference type="Pfam" id="PF01494">
    <property type="entry name" value="FAD_binding_3"/>
    <property type="match status" value="1"/>
</dbReference>
<evidence type="ECO:0000313" key="4">
    <source>
        <dbReference type="Proteomes" id="UP000321034"/>
    </source>
</evidence>
<organism evidence="3 4">
    <name type="scientific">Microbacterium hatanonis</name>
    <dbReference type="NCBI Taxonomy" id="404366"/>
    <lineage>
        <taxon>Bacteria</taxon>
        <taxon>Bacillati</taxon>
        <taxon>Actinomycetota</taxon>
        <taxon>Actinomycetes</taxon>
        <taxon>Micrococcales</taxon>
        <taxon>Microbacteriaceae</taxon>
        <taxon>Microbacterium</taxon>
    </lineage>
</organism>
<dbReference type="InterPro" id="IPR036188">
    <property type="entry name" value="FAD/NAD-bd_sf"/>
</dbReference>